<organism evidence="1 2">
    <name type="scientific">Pistacia integerrima</name>
    <dbReference type="NCBI Taxonomy" id="434235"/>
    <lineage>
        <taxon>Eukaryota</taxon>
        <taxon>Viridiplantae</taxon>
        <taxon>Streptophyta</taxon>
        <taxon>Embryophyta</taxon>
        <taxon>Tracheophyta</taxon>
        <taxon>Spermatophyta</taxon>
        <taxon>Magnoliopsida</taxon>
        <taxon>eudicotyledons</taxon>
        <taxon>Gunneridae</taxon>
        <taxon>Pentapetalae</taxon>
        <taxon>rosids</taxon>
        <taxon>malvids</taxon>
        <taxon>Sapindales</taxon>
        <taxon>Anacardiaceae</taxon>
        <taxon>Pistacia</taxon>
    </lineage>
</organism>
<keyword evidence="2" id="KW-1185">Reference proteome</keyword>
<gene>
    <name evidence="1" type="ORF">Pint_26900</name>
</gene>
<sequence length="497" mass="55204">MSKDSRLNNNSLSGSIPMSLTNIIALQVLDLSNNRLSGPVPDNGSFSLVNRISFANNLDLCGPVTGKPCPGSPPFVPPATVSSPGLISLCRHALEDRTVLFFDFISGPTAAIAGGVAAGAAFLFAALAVGFAYWQRRKLQEIFFDVPAEEDPEVQLRKLKRFSLKELQVATNNFSKKNILSRCGFGKVYKGRLADGTLVAVKRLEDKWIVSGERQFQTEVEMISMAVHRNLLPLRGFCMTSNERLLVYPYMANGSVASCLRERPPSKPPLDWPTRKRIAIGSAKGLSYLHDHCDLKLIHRDVKAANILLDEEFEAVVGDFGLVKRMDCRDTHVTTAVRGTIGHIAPEYLSTGKSSEKTDVFGYGVMLLELITGQRAFDLARLANDDDVMLLDWVRSLIRENKLDMLVDPDLQNHYIEIEVEQLIQLALLCTQGSPLGRPKMSEVVRMLEDDGLAEKWDEWQKVEAVRHDLELAPLPNINWIVDSTDNLEAFELSGPR</sequence>
<dbReference type="EMBL" id="CM047740">
    <property type="protein sequence ID" value="KAJ0041301.1"/>
    <property type="molecule type" value="Genomic_DNA"/>
</dbReference>
<comment type="caution">
    <text evidence="1">The sequence shown here is derived from an EMBL/GenBank/DDBJ whole genome shotgun (WGS) entry which is preliminary data.</text>
</comment>
<dbReference type="Proteomes" id="UP001163603">
    <property type="component" value="Chromosome 5"/>
</dbReference>
<evidence type="ECO:0000313" key="1">
    <source>
        <dbReference type="EMBL" id="KAJ0041301.1"/>
    </source>
</evidence>
<name>A0ACC0YSB3_9ROSI</name>
<proteinExistence type="predicted"/>
<reference evidence="2" key="1">
    <citation type="journal article" date="2023" name="G3 (Bethesda)">
        <title>Genome assembly and association tests identify interacting loci associated with vigor, precocity, and sex in interspecific pistachio rootstocks.</title>
        <authorList>
            <person name="Palmer W."/>
            <person name="Jacygrad E."/>
            <person name="Sagayaradj S."/>
            <person name="Cavanaugh K."/>
            <person name="Han R."/>
            <person name="Bertier L."/>
            <person name="Beede B."/>
            <person name="Kafkas S."/>
            <person name="Golino D."/>
            <person name="Preece J."/>
            <person name="Michelmore R."/>
        </authorList>
    </citation>
    <scope>NUCLEOTIDE SEQUENCE [LARGE SCALE GENOMIC DNA]</scope>
</reference>
<accession>A0ACC0YSB3</accession>
<protein>
    <submittedName>
        <fullName evidence="1">Uncharacterized protein</fullName>
    </submittedName>
</protein>
<evidence type="ECO:0000313" key="2">
    <source>
        <dbReference type="Proteomes" id="UP001163603"/>
    </source>
</evidence>